<reference evidence="1 2" key="1">
    <citation type="submission" date="2022-12" db="EMBL/GenBank/DDBJ databases">
        <title>Polyphasic characterization of Geotalea uranireducens NIT-SL11 newly isolated from a complex of sewage sludge and microbially reduced graphene oxide.</title>
        <authorList>
            <person name="Xie L."/>
            <person name="Yoshida N."/>
            <person name="Meng L."/>
        </authorList>
    </citation>
    <scope>NUCLEOTIDE SEQUENCE [LARGE SCALE GENOMIC DNA]</scope>
    <source>
        <strain evidence="1 2">NIT-SL11</strain>
    </source>
</reference>
<sequence>MAVRPLVYREADRQSDSSTTDYLYPIASSESSPAVTTLQVLKLYQANIYRRDEGPAAEKSTMLFPFYISGVSKKYGPYTSVFPIYGDIYERFWRDEYHYVLFPLYGRTVNKGTTTRNYLYPIFSLISGDHEWGFQCWPLYGQAEKDGVYRRRFALWPIFMQEERGLDTDNPTRKLMVLPFYAATDSPELTNRYYLWPFFGYANDRRNKVDETYYLWPFIMTARGERTVNRILPFYDEERGKETLKYWYLWPLYRHDEITSASFVEKNDRILYFLFTDKREQWPVDGKERRQMALWPLFTFDRDEHGIKNFAFLAPLEPIVSRPGIEQSWSPLWRIYVQRWNDAGDSAVSFLWNLYWHERRGHDLAYEFFPLLAYRSEADETDVRLLKGLVRYRVVHGKATLSFLWLPFGISWQKAAGTAAPVATETGGEP</sequence>
<proteinExistence type="predicted"/>
<keyword evidence="2" id="KW-1185">Reference proteome</keyword>
<organism evidence="1 2">
    <name type="scientific">Geotalea uraniireducens</name>
    <dbReference type="NCBI Taxonomy" id="351604"/>
    <lineage>
        <taxon>Bacteria</taxon>
        <taxon>Pseudomonadati</taxon>
        <taxon>Thermodesulfobacteriota</taxon>
        <taxon>Desulfuromonadia</taxon>
        <taxon>Geobacterales</taxon>
        <taxon>Geobacteraceae</taxon>
        <taxon>Geotalea</taxon>
    </lineage>
</organism>
<name>A0ABM8EM45_9BACT</name>
<dbReference type="EMBL" id="AP027151">
    <property type="protein sequence ID" value="BDV43502.1"/>
    <property type="molecule type" value="Genomic_DNA"/>
</dbReference>
<evidence type="ECO:0000313" key="1">
    <source>
        <dbReference type="EMBL" id="BDV43502.1"/>
    </source>
</evidence>
<gene>
    <name evidence="1" type="ORF">GURASL_24250</name>
</gene>
<accession>A0ABM8EM45</accession>
<dbReference type="Proteomes" id="UP001317705">
    <property type="component" value="Chromosome"/>
</dbReference>
<evidence type="ECO:0000313" key="2">
    <source>
        <dbReference type="Proteomes" id="UP001317705"/>
    </source>
</evidence>
<protein>
    <submittedName>
        <fullName evidence="1">Uncharacterized protein</fullName>
    </submittedName>
</protein>